<dbReference type="EMBL" id="CP033433">
    <property type="protein sequence ID" value="AYQ71783.1"/>
    <property type="molecule type" value="Genomic_DNA"/>
</dbReference>
<dbReference type="Pfam" id="PF01243">
    <property type="entry name" value="PNPOx_N"/>
    <property type="match status" value="1"/>
</dbReference>
<keyword evidence="3" id="KW-1185">Reference proteome</keyword>
<dbReference type="InterPro" id="IPR012349">
    <property type="entry name" value="Split_barrel_FMN-bd"/>
</dbReference>
<evidence type="ECO:0000313" key="2">
    <source>
        <dbReference type="EMBL" id="AYQ71783.1"/>
    </source>
</evidence>
<protein>
    <recommendedName>
        <fullName evidence="1">Pyridoxamine 5'-phosphate oxidase N-terminal domain-containing protein</fullName>
    </recommendedName>
</protein>
<dbReference type="InterPro" id="IPR011576">
    <property type="entry name" value="Pyridox_Oxase_N"/>
</dbReference>
<dbReference type="KEGG" id="coh:EAV92_03865"/>
<evidence type="ECO:0000259" key="1">
    <source>
        <dbReference type="Pfam" id="PF01243"/>
    </source>
</evidence>
<reference evidence="2 3" key="1">
    <citation type="submission" date="2018-10" db="EMBL/GenBank/DDBJ databases">
        <title>Genome Sequence of Cohnella sp.</title>
        <authorList>
            <person name="Srinivasan S."/>
            <person name="Kim M.K."/>
        </authorList>
    </citation>
    <scope>NUCLEOTIDE SEQUENCE [LARGE SCALE GENOMIC DNA]</scope>
    <source>
        <strain evidence="2 3">18JY8-7</strain>
    </source>
</reference>
<dbReference type="Proteomes" id="UP000269097">
    <property type="component" value="Chromosome"/>
</dbReference>
<evidence type="ECO:0000313" key="3">
    <source>
        <dbReference type="Proteomes" id="UP000269097"/>
    </source>
</evidence>
<dbReference type="SUPFAM" id="SSF50475">
    <property type="entry name" value="FMN-binding split barrel"/>
    <property type="match status" value="1"/>
</dbReference>
<dbReference type="RefSeq" id="WP_123039845.1">
    <property type="nucleotide sequence ID" value="NZ_CP033433.1"/>
</dbReference>
<dbReference type="Gene3D" id="2.30.110.10">
    <property type="entry name" value="Electron Transport, Fmn-binding Protein, Chain A"/>
    <property type="match status" value="1"/>
</dbReference>
<gene>
    <name evidence="2" type="ORF">EAV92_03865</name>
</gene>
<proteinExistence type="predicted"/>
<name>A0A3G3JU69_9BACL</name>
<dbReference type="AlphaFoldDB" id="A0A3G3JU69"/>
<feature type="domain" description="Pyridoxamine 5'-phosphate oxidase N-terminal" evidence="1">
    <location>
        <begin position="10"/>
        <end position="93"/>
    </location>
</feature>
<organism evidence="2 3">
    <name type="scientific">Cohnella candidum</name>
    <dbReference type="NCBI Taxonomy" id="2674991"/>
    <lineage>
        <taxon>Bacteria</taxon>
        <taxon>Bacillati</taxon>
        <taxon>Bacillota</taxon>
        <taxon>Bacilli</taxon>
        <taxon>Bacillales</taxon>
        <taxon>Paenibacillaceae</taxon>
        <taxon>Cohnella</taxon>
    </lineage>
</organism>
<accession>A0A3G3JU69</accession>
<dbReference type="NCBIfam" id="NF005232">
    <property type="entry name" value="PRK06733.1"/>
    <property type="match status" value="1"/>
</dbReference>
<sequence>MAETLTALPESLFTQLQHENFVLLHTVDAESGSPTSSAISWIYAPDTGRLRFALDGRSRLIENLKARAEVSVTLFGAGSVHAVYGQAKVVADKLEGVPFPLACVDIEVSAVRDAMFYGARLSVQPEYEKTYDKRAADRLDGQVFEAMKKAQ</sequence>